<accession>A0AA40FBU2</accession>
<evidence type="ECO:0000313" key="2">
    <source>
        <dbReference type="Proteomes" id="UP001172155"/>
    </source>
</evidence>
<dbReference type="AlphaFoldDB" id="A0AA40FBU2"/>
<proteinExistence type="predicted"/>
<evidence type="ECO:0000313" key="1">
    <source>
        <dbReference type="EMBL" id="KAK0754431.1"/>
    </source>
</evidence>
<name>A0AA40FBU2_9PEZI</name>
<dbReference type="Proteomes" id="UP001172155">
    <property type="component" value="Unassembled WGS sequence"/>
</dbReference>
<dbReference type="EMBL" id="JAUKUD010000001">
    <property type="protein sequence ID" value="KAK0754431.1"/>
    <property type="molecule type" value="Genomic_DNA"/>
</dbReference>
<protein>
    <recommendedName>
        <fullName evidence="3">Heterokaryon incompatibility domain-containing protein</fullName>
    </recommendedName>
</protein>
<sequence length="403" mass="46519">MKCFWATRGWTFQESFLSRRRLAFLNDQMYWECNAQHACEAISVTGGDVVPGYPRMESVNLFGFAAMMRLWELDKEGQRILDERMAKATEGRPKEFSYGQEAPTAPAPLSPEMSAIMDYYSTYLACIQQYSERNLTVRADSINAFIGIIDIFQNHPEYPFHQAWGVPFPVMPQVGPEDRTRFFATALSWSHFSPSDSKQARSMEWDDDANRYVFETLATRRPEFPTWTWGGWAGRVDIQAATARARFGLLEHVNCRVQFRDAVDTSRVVGFDDLVEMNVARGPGADQPRHLVLTAKAIPPKILLKDGNTETLRIRLDLDGCHEPKRDIDWWQTRIYKGKDVKCIWLGQFNNLGVGLVLARNDKKSKKDGPLWYRLGAFQLAVFWDWTEKMRIDKWDVETFVIE</sequence>
<organism evidence="1 2">
    <name type="scientific">Schizothecium vesticola</name>
    <dbReference type="NCBI Taxonomy" id="314040"/>
    <lineage>
        <taxon>Eukaryota</taxon>
        <taxon>Fungi</taxon>
        <taxon>Dikarya</taxon>
        <taxon>Ascomycota</taxon>
        <taxon>Pezizomycotina</taxon>
        <taxon>Sordariomycetes</taxon>
        <taxon>Sordariomycetidae</taxon>
        <taxon>Sordariales</taxon>
        <taxon>Schizotheciaceae</taxon>
        <taxon>Schizothecium</taxon>
    </lineage>
</organism>
<dbReference type="PANTHER" id="PTHR33112">
    <property type="entry name" value="DOMAIN PROTEIN, PUTATIVE-RELATED"/>
    <property type="match status" value="1"/>
</dbReference>
<evidence type="ECO:0008006" key="3">
    <source>
        <dbReference type="Google" id="ProtNLM"/>
    </source>
</evidence>
<reference evidence="1" key="1">
    <citation type="submission" date="2023-06" db="EMBL/GenBank/DDBJ databases">
        <title>Genome-scale phylogeny and comparative genomics of the fungal order Sordariales.</title>
        <authorList>
            <consortium name="Lawrence Berkeley National Laboratory"/>
            <person name="Hensen N."/>
            <person name="Bonometti L."/>
            <person name="Westerberg I."/>
            <person name="Brannstrom I.O."/>
            <person name="Guillou S."/>
            <person name="Cros-Aarteil S."/>
            <person name="Calhoun S."/>
            <person name="Haridas S."/>
            <person name="Kuo A."/>
            <person name="Mondo S."/>
            <person name="Pangilinan J."/>
            <person name="Riley R."/>
            <person name="LaButti K."/>
            <person name="Andreopoulos B."/>
            <person name="Lipzen A."/>
            <person name="Chen C."/>
            <person name="Yanf M."/>
            <person name="Daum C."/>
            <person name="Ng V."/>
            <person name="Clum A."/>
            <person name="Steindorff A."/>
            <person name="Ohm R."/>
            <person name="Martin F."/>
            <person name="Silar P."/>
            <person name="Natvig D."/>
            <person name="Lalanne C."/>
            <person name="Gautier V."/>
            <person name="Ament-velasquez S.L."/>
            <person name="Kruys A."/>
            <person name="Hutchinson M.I."/>
            <person name="Powell A.J."/>
            <person name="Barry K."/>
            <person name="Miller A.N."/>
            <person name="Grigoriev I.V."/>
            <person name="Debuchy R."/>
            <person name="Gladieux P."/>
            <person name="Thoren M.H."/>
            <person name="Johannesson H."/>
        </authorList>
    </citation>
    <scope>NUCLEOTIDE SEQUENCE</scope>
    <source>
        <strain evidence="1">SMH3187-1</strain>
    </source>
</reference>
<gene>
    <name evidence="1" type="ORF">B0T18DRAFT_399151</name>
</gene>
<keyword evidence="2" id="KW-1185">Reference proteome</keyword>
<comment type="caution">
    <text evidence="1">The sequence shown here is derived from an EMBL/GenBank/DDBJ whole genome shotgun (WGS) entry which is preliminary data.</text>
</comment>
<dbReference type="PANTHER" id="PTHR33112:SF1">
    <property type="entry name" value="HETEROKARYON INCOMPATIBILITY DOMAIN-CONTAINING PROTEIN"/>
    <property type="match status" value="1"/>
</dbReference>